<feature type="region of interest" description="Disordered" evidence="1">
    <location>
        <begin position="69"/>
        <end position="97"/>
    </location>
</feature>
<evidence type="ECO:0000313" key="2">
    <source>
        <dbReference type="EMBL" id="KAJ1182040.1"/>
    </source>
</evidence>
<keyword evidence="3" id="KW-1185">Reference proteome</keyword>
<sequence>MAVRLWPRWKLRRQGDTGQEGPHERDGWSVRDWWRRTDWTGRALWGASVDLPRSGGPWVWRRRSLEESRELRGQGGAPIRDVRRPAPGSDHIVANDR</sequence>
<dbReference type="Proteomes" id="UP001066276">
    <property type="component" value="Chromosome 3_2"/>
</dbReference>
<reference evidence="2" key="1">
    <citation type="journal article" date="2022" name="bioRxiv">
        <title>Sequencing and chromosome-scale assembly of the giantPleurodeles waltlgenome.</title>
        <authorList>
            <person name="Brown T."/>
            <person name="Elewa A."/>
            <person name="Iarovenko S."/>
            <person name="Subramanian E."/>
            <person name="Araus A.J."/>
            <person name="Petzold A."/>
            <person name="Susuki M."/>
            <person name="Suzuki K.-i.T."/>
            <person name="Hayashi T."/>
            <person name="Toyoda A."/>
            <person name="Oliveira C."/>
            <person name="Osipova E."/>
            <person name="Leigh N.D."/>
            <person name="Simon A."/>
            <person name="Yun M.H."/>
        </authorList>
    </citation>
    <scope>NUCLEOTIDE SEQUENCE</scope>
    <source>
        <strain evidence="2">20211129_DDA</strain>
        <tissue evidence="2">Liver</tissue>
    </source>
</reference>
<dbReference type="EMBL" id="JANPWB010000006">
    <property type="protein sequence ID" value="KAJ1182040.1"/>
    <property type="molecule type" value="Genomic_DNA"/>
</dbReference>
<protein>
    <submittedName>
        <fullName evidence="2">Uncharacterized protein</fullName>
    </submittedName>
</protein>
<gene>
    <name evidence="2" type="ORF">NDU88_007236</name>
</gene>
<name>A0AAV7U0N9_PLEWA</name>
<comment type="caution">
    <text evidence="2">The sequence shown here is derived from an EMBL/GenBank/DDBJ whole genome shotgun (WGS) entry which is preliminary data.</text>
</comment>
<evidence type="ECO:0000256" key="1">
    <source>
        <dbReference type="SAM" id="MobiDB-lite"/>
    </source>
</evidence>
<proteinExistence type="predicted"/>
<dbReference type="AlphaFoldDB" id="A0AAV7U0N9"/>
<organism evidence="2 3">
    <name type="scientific">Pleurodeles waltl</name>
    <name type="common">Iberian ribbed newt</name>
    <dbReference type="NCBI Taxonomy" id="8319"/>
    <lineage>
        <taxon>Eukaryota</taxon>
        <taxon>Metazoa</taxon>
        <taxon>Chordata</taxon>
        <taxon>Craniata</taxon>
        <taxon>Vertebrata</taxon>
        <taxon>Euteleostomi</taxon>
        <taxon>Amphibia</taxon>
        <taxon>Batrachia</taxon>
        <taxon>Caudata</taxon>
        <taxon>Salamandroidea</taxon>
        <taxon>Salamandridae</taxon>
        <taxon>Pleurodelinae</taxon>
        <taxon>Pleurodeles</taxon>
    </lineage>
</organism>
<evidence type="ECO:0000313" key="3">
    <source>
        <dbReference type="Proteomes" id="UP001066276"/>
    </source>
</evidence>
<accession>A0AAV7U0N9</accession>